<gene>
    <name evidence="2" type="ORF">VP01_2719g6</name>
</gene>
<dbReference type="InterPro" id="IPR028094">
    <property type="entry name" value="RTC4_C"/>
</dbReference>
<evidence type="ECO:0000259" key="1">
    <source>
        <dbReference type="Pfam" id="PF14474"/>
    </source>
</evidence>
<reference evidence="2 3" key="1">
    <citation type="submission" date="2015-08" db="EMBL/GenBank/DDBJ databases">
        <title>Next Generation Sequencing and Analysis of the Genome of Puccinia sorghi L Schw, the Causal Agent of Maize Common Rust.</title>
        <authorList>
            <person name="Rochi L."/>
            <person name="Burguener G."/>
            <person name="Darino M."/>
            <person name="Turjanski A."/>
            <person name="Kreff E."/>
            <person name="Dieguez M.J."/>
            <person name="Sacco F."/>
        </authorList>
    </citation>
    <scope>NUCLEOTIDE SEQUENCE [LARGE SCALE GENOMIC DNA]</scope>
    <source>
        <strain evidence="2 3">RO10H11247</strain>
    </source>
</reference>
<dbReference type="Proteomes" id="UP000037035">
    <property type="component" value="Unassembled WGS sequence"/>
</dbReference>
<dbReference type="OrthoDB" id="2506625at2759"/>
<accession>A0A0L6V3D9</accession>
<dbReference type="Pfam" id="PF14474">
    <property type="entry name" value="RTC4"/>
    <property type="match status" value="1"/>
</dbReference>
<dbReference type="AlphaFoldDB" id="A0A0L6V3D9"/>
<evidence type="ECO:0000313" key="3">
    <source>
        <dbReference type="Proteomes" id="UP000037035"/>
    </source>
</evidence>
<dbReference type="VEuPathDB" id="FungiDB:VP01_2719g6"/>
<proteinExistence type="predicted"/>
<organism evidence="2 3">
    <name type="scientific">Puccinia sorghi</name>
    <dbReference type="NCBI Taxonomy" id="27349"/>
    <lineage>
        <taxon>Eukaryota</taxon>
        <taxon>Fungi</taxon>
        <taxon>Dikarya</taxon>
        <taxon>Basidiomycota</taxon>
        <taxon>Pucciniomycotina</taxon>
        <taxon>Pucciniomycetes</taxon>
        <taxon>Pucciniales</taxon>
        <taxon>Pucciniaceae</taxon>
        <taxon>Puccinia</taxon>
    </lineage>
</organism>
<sequence length="137" mass="16262">MAYFSETAYYFSWHQAEMDLIPMGLEKGWPSEIDFENLHVPVYALVDHLWEVTKIDIPSYFRDITVKNWVILGFQKAQSVFHNKNSFEVEKPGYYGFKGFKIIYQTLRHIFMATTKIYDTTQLADPLMPDYFVLFHV</sequence>
<evidence type="ECO:0000313" key="2">
    <source>
        <dbReference type="EMBL" id="KNZ55298.1"/>
    </source>
</evidence>
<dbReference type="EMBL" id="LAVV01007634">
    <property type="protein sequence ID" value="KNZ55298.1"/>
    <property type="molecule type" value="Genomic_DNA"/>
</dbReference>
<keyword evidence="3" id="KW-1185">Reference proteome</keyword>
<feature type="domain" description="Restriction of telomere capping protein 4 C-terminal" evidence="1">
    <location>
        <begin position="57"/>
        <end position="114"/>
    </location>
</feature>
<protein>
    <recommendedName>
        <fullName evidence="1">Restriction of telomere capping protein 4 C-terminal domain-containing protein</fullName>
    </recommendedName>
</protein>
<name>A0A0L6V3D9_9BASI</name>
<comment type="caution">
    <text evidence="2">The sequence shown here is derived from an EMBL/GenBank/DDBJ whole genome shotgun (WGS) entry which is preliminary data.</text>
</comment>